<dbReference type="EMBL" id="BOMY01000038">
    <property type="protein sequence ID" value="GIF23065.1"/>
    <property type="molecule type" value="Genomic_DNA"/>
</dbReference>
<evidence type="ECO:0000256" key="1">
    <source>
        <dbReference type="SAM" id="MobiDB-lite"/>
    </source>
</evidence>
<sequence length="85" mass="8819">MGGRYDRGAIVIDGCVNVLFSAMSKAFMLSRRQGGWGLGSWAGTARGGRAESELHLPGPSATGVDRRVPIGGANVDRQTPGTVGF</sequence>
<evidence type="ECO:0000313" key="3">
    <source>
        <dbReference type="Proteomes" id="UP000623608"/>
    </source>
</evidence>
<feature type="region of interest" description="Disordered" evidence="1">
    <location>
        <begin position="49"/>
        <end position="85"/>
    </location>
</feature>
<name>A0A919NQ96_9ACTN</name>
<proteinExistence type="predicted"/>
<comment type="caution">
    <text evidence="2">The sequence shown here is derived from an EMBL/GenBank/DDBJ whole genome shotgun (WGS) entry which is preliminary data.</text>
</comment>
<keyword evidence="3" id="KW-1185">Reference proteome</keyword>
<evidence type="ECO:0000313" key="2">
    <source>
        <dbReference type="EMBL" id="GIF23065.1"/>
    </source>
</evidence>
<feature type="compositionally biased region" description="Polar residues" evidence="1">
    <location>
        <begin position="76"/>
        <end position="85"/>
    </location>
</feature>
<reference evidence="2" key="1">
    <citation type="submission" date="2021-01" db="EMBL/GenBank/DDBJ databases">
        <title>Whole genome shotgun sequence of Actinoplanes tereljensis NBRC 105297.</title>
        <authorList>
            <person name="Komaki H."/>
            <person name="Tamura T."/>
        </authorList>
    </citation>
    <scope>NUCLEOTIDE SEQUENCE</scope>
    <source>
        <strain evidence="2">NBRC 105297</strain>
    </source>
</reference>
<accession>A0A919NQ96</accession>
<organism evidence="2 3">
    <name type="scientific">Paractinoplanes tereljensis</name>
    <dbReference type="NCBI Taxonomy" id="571912"/>
    <lineage>
        <taxon>Bacteria</taxon>
        <taxon>Bacillati</taxon>
        <taxon>Actinomycetota</taxon>
        <taxon>Actinomycetes</taxon>
        <taxon>Micromonosporales</taxon>
        <taxon>Micromonosporaceae</taxon>
        <taxon>Paractinoplanes</taxon>
    </lineage>
</organism>
<dbReference type="Proteomes" id="UP000623608">
    <property type="component" value="Unassembled WGS sequence"/>
</dbReference>
<gene>
    <name evidence="2" type="ORF">Ate02nite_57950</name>
</gene>
<dbReference type="AlphaFoldDB" id="A0A919NQ96"/>
<protein>
    <submittedName>
        <fullName evidence="2">Uncharacterized protein</fullName>
    </submittedName>
</protein>